<name>A0ABY1ZNA8_9GAMM</name>
<keyword evidence="4" id="KW-1185">Reference proteome</keyword>
<gene>
    <name evidence="3" type="ORF">EZI54_05875</name>
</gene>
<dbReference type="Gene3D" id="1.20.1270.180">
    <property type="match status" value="1"/>
</dbReference>
<sequence>MRLLIALILLGASSLALAAGDDCENAVSTMDINLCKAKEVEKAEGQMDKYLQASIKRHKDDQSTVRLINDTQDVWEKYRTKHCDTVFHIWADGTIRGVMRGECKLRLTKARTHELWQSFLTYGDDTPPDLPEPK</sequence>
<reference evidence="3 4" key="1">
    <citation type="submission" date="2019-02" db="EMBL/GenBank/DDBJ databases">
        <title>Marinobacter halodurans sp. nov., a marine bacterium isolated from sea tidal flat.</title>
        <authorList>
            <person name="Yoo Y."/>
            <person name="Lee D.W."/>
            <person name="Kim B.S."/>
            <person name="Kim J.-J."/>
        </authorList>
    </citation>
    <scope>NUCLEOTIDE SEQUENCE [LARGE SCALE GENOMIC DNA]</scope>
    <source>
        <strain evidence="3 4">YJ-S3-2</strain>
    </source>
</reference>
<dbReference type="InterPro" id="IPR009739">
    <property type="entry name" value="LprI-like_N"/>
</dbReference>
<dbReference type="RefSeq" id="WP_131479994.1">
    <property type="nucleotide sequence ID" value="NZ_SJDL01000006.1"/>
</dbReference>
<feature type="signal peptide" evidence="1">
    <location>
        <begin position="1"/>
        <end position="18"/>
    </location>
</feature>
<accession>A0ABY1ZNA8</accession>
<evidence type="ECO:0000259" key="2">
    <source>
        <dbReference type="Pfam" id="PF07007"/>
    </source>
</evidence>
<feature type="domain" description="Lysozyme inhibitor LprI-like N-terminal" evidence="2">
    <location>
        <begin position="23"/>
        <end position="115"/>
    </location>
</feature>
<organism evidence="3 4">
    <name type="scientific">Marinobacter halodurans</name>
    <dbReference type="NCBI Taxonomy" id="2528979"/>
    <lineage>
        <taxon>Bacteria</taxon>
        <taxon>Pseudomonadati</taxon>
        <taxon>Pseudomonadota</taxon>
        <taxon>Gammaproteobacteria</taxon>
        <taxon>Pseudomonadales</taxon>
        <taxon>Marinobacteraceae</taxon>
        <taxon>Marinobacter</taxon>
    </lineage>
</organism>
<dbReference type="Proteomes" id="UP000313645">
    <property type="component" value="Unassembled WGS sequence"/>
</dbReference>
<feature type="chain" id="PRO_5045778073" evidence="1">
    <location>
        <begin position="19"/>
        <end position="134"/>
    </location>
</feature>
<evidence type="ECO:0000256" key="1">
    <source>
        <dbReference type="SAM" id="SignalP"/>
    </source>
</evidence>
<proteinExistence type="predicted"/>
<dbReference type="Pfam" id="PF07007">
    <property type="entry name" value="LprI"/>
    <property type="match status" value="1"/>
</dbReference>
<protein>
    <submittedName>
        <fullName evidence="3">DUF1311 domain-containing protein</fullName>
    </submittedName>
</protein>
<dbReference type="EMBL" id="SJDL01000006">
    <property type="protein sequence ID" value="TBW57978.1"/>
    <property type="molecule type" value="Genomic_DNA"/>
</dbReference>
<evidence type="ECO:0000313" key="4">
    <source>
        <dbReference type="Proteomes" id="UP000313645"/>
    </source>
</evidence>
<keyword evidence="1" id="KW-0732">Signal</keyword>
<comment type="caution">
    <text evidence="3">The sequence shown here is derived from an EMBL/GenBank/DDBJ whole genome shotgun (WGS) entry which is preliminary data.</text>
</comment>
<evidence type="ECO:0000313" key="3">
    <source>
        <dbReference type="EMBL" id="TBW57978.1"/>
    </source>
</evidence>